<protein>
    <submittedName>
        <fullName evidence="1">Uncharacterized protein</fullName>
    </submittedName>
</protein>
<dbReference type="RefSeq" id="WP_381486580.1">
    <property type="nucleotide sequence ID" value="NZ_JBHTIK010000002.1"/>
</dbReference>
<keyword evidence="2" id="KW-1185">Reference proteome</keyword>
<accession>A0ABW3C1J4</accession>
<sequence>MAPIRFVLGLLALILFAGAAALTGERIAAPGVPSASDVRAARNLAVALAEVAAADEPSPVTASIADMEGAARVLTNGVPRLRLSPRVADDALAVKAAFRLSGGTWLTGGVRIAEVEDYGYPQISANIGTLPIPALLLEPLLGLAHKAAEMRAGTRFPTTREAILAFEAGKGTANVVLDLPQGLLKGVSKLAPSDDAIDGQRVNRLYARTMASLAGRPLDLSEVYAAMFAGAPRSGDGARTHARAAMVAAAMVVVGPRTARLARGAEASFNPEFPATLDVSLAGRDDLAKHFALSAALAASADPAIGRALGTWKELDDSLAGGSGFSFVDLAADRAGLRFGEATTDPARAARLMSRLVAGADLLPLTALGFSEGMNSDAFERRYRDISSAEYAAAVARVDRALDTLPMMAR</sequence>
<reference evidence="2" key="1">
    <citation type="journal article" date="2019" name="Int. J. Syst. Evol. Microbiol.">
        <title>The Global Catalogue of Microorganisms (GCM) 10K type strain sequencing project: providing services to taxonomists for standard genome sequencing and annotation.</title>
        <authorList>
            <consortium name="The Broad Institute Genomics Platform"/>
            <consortium name="The Broad Institute Genome Sequencing Center for Infectious Disease"/>
            <person name="Wu L."/>
            <person name="Ma J."/>
        </authorList>
    </citation>
    <scope>NUCLEOTIDE SEQUENCE [LARGE SCALE GENOMIC DNA]</scope>
    <source>
        <strain evidence="2">CCUG 52537</strain>
    </source>
</reference>
<name>A0ABW3C1J4_SPHXN</name>
<evidence type="ECO:0000313" key="1">
    <source>
        <dbReference type="EMBL" id="MFD0847489.1"/>
    </source>
</evidence>
<gene>
    <name evidence="1" type="ORF">ACFQ00_04075</name>
</gene>
<dbReference type="Proteomes" id="UP001597124">
    <property type="component" value="Unassembled WGS sequence"/>
</dbReference>
<comment type="caution">
    <text evidence="1">The sequence shown here is derived from an EMBL/GenBank/DDBJ whole genome shotgun (WGS) entry which is preliminary data.</text>
</comment>
<dbReference type="EMBL" id="JBHTIK010000002">
    <property type="protein sequence ID" value="MFD0847489.1"/>
    <property type="molecule type" value="Genomic_DNA"/>
</dbReference>
<evidence type="ECO:0000313" key="2">
    <source>
        <dbReference type="Proteomes" id="UP001597124"/>
    </source>
</evidence>
<proteinExistence type="predicted"/>
<organism evidence="1 2">
    <name type="scientific">Sphingosinicella xenopeptidilytica</name>
    <dbReference type="NCBI Taxonomy" id="364098"/>
    <lineage>
        <taxon>Bacteria</taxon>
        <taxon>Pseudomonadati</taxon>
        <taxon>Pseudomonadota</taxon>
        <taxon>Alphaproteobacteria</taxon>
        <taxon>Sphingomonadales</taxon>
        <taxon>Sphingosinicellaceae</taxon>
        <taxon>Sphingosinicella</taxon>
    </lineage>
</organism>